<dbReference type="RefSeq" id="WP_168148944.1">
    <property type="nucleotide sequence ID" value="NZ_JAAVXB010000009.1"/>
</dbReference>
<sequence length="164" mass="18583">MNSHLWYPQLDLIDTIRRLATLLRAFTSAPGFERLCIADFYLANPPLLHHASMPAEVRKVFLSLQITKPEKSFLTYPSAPLLFRRMEPTQKDAVDAMLGRGLLSNDLAMSGKYWLSKTSVVQSLSDLGNEEELKLCRFIVEAFLGPEDIGNLELKRRTGLSRVM</sequence>
<dbReference type="Proteomes" id="UP000653472">
    <property type="component" value="Unassembled WGS sequence"/>
</dbReference>
<name>A0A969WCD4_9GAMM</name>
<dbReference type="AlphaFoldDB" id="A0A969WCD4"/>
<dbReference type="EMBL" id="JAAVXB010000009">
    <property type="protein sequence ID" value="NKF23614.1"/>
    <property type="molecule type" value="Genomic_DNA"/>
</dbReference>
<protein>
    <submittedName>
        <fullName evidence="1">Uncharacterized protein</fullName>
    </submittedName>
</protein>
<evidence type="ECO:0000313" key="2">
    <source>
        <dbReference type="Proteomes" id="UP000653472"/>
    </source>
</evidence>
<accession>A0A969WCD4</accession>
<evidence type="ECO:0000313" key="1">
    <source>
        <dbReference type="EMBL" id="NKF23614.1"/>
    </source>
</evidence>
<dbReference type="InterPro" id="IPR046901">
    <property type="entry name" value="ABC-3C_MC5"/>
</dbReference>
<gene>
    <name evidence="1" type="ORF">G7Y82_14945</name>
</gene>
<comment type="caution">
    <text evidence="1">The sequence shown here is derived from an EMBL/GenBank/DDBJ whole genome shotgun (WGS) entry which is preliminary data.</text>
</comment>
<keyword evidence="2" id="KW-1185">Reference proteome</keyword>
<reference evidence="1" key="1">
    <citation type="submission" date="2020-03" db="EMBL/GenBank/DDBJ databases">
        <title>Solimonas marina sp. nov., isolated from deep seawater of the Pacific Ocean.</title>
        <authorList>
            <person name="Liu X."/>
            <person name="Lai Q."/>
            <person name="Sun F."/>
            <person name="Gai Y."/>
            <person name="Li G."/>
            <person name="Shao Z."/>
        </authorList>
    </citation>
    <scope>NUCLEOTIDE SEQUENCE</scope>
    <source>
        <strain evidence="1">C16B3</strain>
    </source>
</reference>
<proteinExistence type="predicted"/>
<dbReference type="Pfam" id="PF20291">
    <property type="entry name" value="MC5"/>
    <property type="match status" value="1"/>
</dbReference>
<organism evidence="1 2">
    <name type="scientific">Solimonas marina</name>
    <dbReference type="NCBI Taxonomy" id="2714601"/>
    <lineage>
        <taxon>Bacteria</taxon>
        <taxon>Pseudomonadati</taxon>
        <taxon>Pseudomonadota</taxon>
        <taxon>Gammaproteobacteria</taxon>
        <taxon>Nevskiales</taxon>
        <taxon>Nevskiaceae</taxon>
        <taxon>Solimonas</taxon>
    </lineage>
</organism>